<dbReference type="STRING" id="240427.AYR62_10075"/>
<dbReference type="RefSeq" id="WP_065902455.1">
    <property type="nucleotide sequence ID" value="NZ_CP014912.1"/>
</dbReference>
<gene>
    <name evidence="2" type="ORF">AYR63_08310</name>
</gene>
<keyword evidence="3" id="KW-1185">Reference proteome</keyword>
<dbReference type="InterPro" id="IPR029052">
    <property type="entry name" value="Metallo-depent_PP-like"/>
</dbReference>
<evidence type="ECO:0000313" key="2">
    <source>
        <dbReference type="EMBL" id="ANZ67137.1"/>
    </source>
</evidence>
<proteinExistence type="predicted"/>
<dbReference type="InterPro" id="IPR004843">
    <property type="entry name" value="Calcineurin-like_PHP"/>
</dbReference>
<dbReference type="Pfam" id="PF00149">
    <property type="entry name" value="Metallophos"/>
    <property type="match status" value="1"/>
</dbReference>
<sequence>MSDQPFNQHNHGGHTPYPDDHTFILAQSLMIRTAPEWTALATPPQTLPAGTLVHYVDHVTTGHYRYVKTTEGTYLPTADLTTNTVFGADSDPTVSQVPNQTPVVGHRYAMNGLFRVTRKTLAEHSAPDFNAPVSRTFKRGATLPYVAKYRTAHHGWLEISHAEGGNGYVPFIRYVAGIAEYWGREKTGSKGVTRLIEPWTYTHPETITTTEDPRQSLVPTTDEKTGFDQLAAKIAQVAASDTVVIGLINDTHLDSYNTAQSANTLHDLKALSYFAKNYGLDALVANGDLNDGVQTLDRTILDIDRAVTALKTSDTPFFITQGNHDDNSGFARYENGYRVDQVLSNVAASNLRNRHASASQIRPQTSEPAFYGKYRVPHSPVSLILLDTFDIPDSSSEGYFKRDYVEAPTGLHWTGILQNIRHSRSRIQQAQADWFSQTMADLEPNEQVIIFTHDSIRSAVTDNAVGRFWTYDWFANNQQGAYVQVYQTIIRHHAQIISVMNGHTHVDDWADDDGINWITTTCDAPDRRKSAHGAHATPSDSAWDVLVINPTQRHLTRLRYGWQDATGSVSRLRVSLFGDGTDNRVPNLHENLNKLRPATVTRNTILYNQTSKQTRQKWRGFRAHFDY</sequence>
<evidence type="ECO:0000259" key="1">
    <source>
        <dbReference type="Pfam" id="PF00149"/>
    </source>
</evidence>
<evidence type="ECO:0000313" key="3">
    <source>
        <dbReference type="Proteomes" id="UP000093267"/>
    </source>
</evidence>
<dbReference type="EMBL" id="CP014924">
    <property type="protein sequence ID" value="ANZ67137.1"/>
    <property type="molecule type" value="Genomic_DNA"/>
</dbReference>
<feature type="domain" description="Calcineurin-like phosphoesterase" evidence="1">
    <location>
        <begin position="245"/>
        <end position="506"/>
    </location>
</feature>
<dbReference type="AlphaFoldDB" id="A0A1B2IYL5"/>
<dbReference type="GO" id="GO:0016787">
    <property type="term" value="F:hydrolase activity"/>
    <property type="evidence" value="ECO:0007669"/>
    <property type="project" value="InterPro"/>
</dbReference>
<organism evidence="2 3">
    <name type="scientific">Secundilactobacillus paracollinoides</name>
    <dbReference type="NCBI Taxonomy" id="240427"/>
    <lineage>
        <taxon>Bacteria</taxon>
        <taxon>Bacillati</taxon>
        <taxon>Bacillota</taxon>
        <taxon>Bacilli</taxon>
        <taxon>Lactobacillales</taxon>
        <taxon>Lactobacillaceae</taxon>
        <taxon>Secundilactobacillus</taxon>
    </lineage>
</organism>
<dbReference type="SUPFAM" id="SSF56300">
    <property type="entry name" value="Metallo-dependent phosphatases"/>
    <property type="match status" value="1"/>
</dbReference>
<name>A0A1B2IYL5_9LACO</name>
<dbReference type="OrthoDB" id="2323337at2"/>
<dbReference type="Gene3D" id="2.30.30.40">
    <property type="entry name" value="SH3 Domains"/>
    <property type="match status" value="1"/>
</dbReference>
<reference evidence="2 3" key="1">
    <citation type="submission" date="2016-03" db="EMBL/GenBank/DDBJ databases">
        <title>Pediococcus and Lactobacillus from brewery environment - whole genome sequencing and assembly.</title>
        <authorList>
            <person name="Behr J."/>
            <person name="Geissler A.J."/>
            <person name="Vogel R.F."/>
        </authorList>
    </citation>
    <scope>NUCLEOTIDE SEQUENCE [LARGE SCALE GENOMIC DNA]</scope>
    <source>
        <strain evidence="2 3">TMW 1.1995</strain>
    </source>
</reference>
<protein>
    <recommendedName>
        <fullName evidence="1">Calcineurin-like phosphoesterase domain-containing protein</fullName>
    </recommendedName>
</protein>
<dbReference type="Proteomes" id="UP000093267">
    <property type="component" value="Chromosome"/>
</dbReference>
<dbReference type="Gene3D" id="3.60.21.10">
    <property type="match status" value="1"/>
</dbReference>
<accession>A0A1B2IYL5</accession>